<evidence type="ECO:0000313" key="3">
    <source>
        <dbReference type="Proteomes" id="UP001167796"/>
    </source>
</evidence>
<sequence>MKKLVIIAHLLVWTAALPTAAQTARMAHFSHSGSAATLATEEGADNFGIPSPYFNADSIRLLSDTVALAYGKWVDFQFHDNSAASKAYYSRKTDTLRLGHYDFKNRGEIVRYYRRYHPEIKLIDFDTTQVPVNALPPAKVKQKTKRRKAGAFIIPTIPARPDGVTLAVAGILALSGAGWLLGERRPTQTPAA</sequence>
<name>A0ABT9ADT0_9BACT</name>
<proteinExistence type="predicted"/>
<evidence type="ECO:0000313" key="2">
    <source>
        <dbReference type="EMBL" id="MDO7847996.1"/>
    </source>
</evidence>
<dbReference type="EMBL" id="JAUQSX010000009">
    <property type="protein sequence ID" value="MDO7847996.1"/>
    <property type="molecule type" value="Genomic_DNA"/>
</dbReference>
<keyword evidence="3" id="KW-1185">Reference proteome</keyword>
<keyword evidence="1" id="KW-0732">Signal</keyword>
<protein>
    <recommendedName>
        <fullName evidence="4">LPXTG cell wall anchor domain-containing protein</fullName>
    </recommendedName>
</protein>
<comment type="caution">
    <text evidence="2">The sequence shown here is derived from an EMBL/GenBank/DDBJ whole genome shotgun (WGS) entry which is preliminary data.</text>
</comment>
<accession>A0ABT9ADT0</accession>
<dbReference type="Proteomes" id="UP001167796">
    <property type="component" value="Unassembled WGS sequence"/>
</dbReference>
<feature type="signal peptide" evidence="1">
    <location>
        <begin position="1"/>
        <end position="21"/>
    </location>
</feature>
<feature type="chain" id="PRO_5047493000" description="LPXTG cell wall anchor domain-containing protein" evidence="1">
    <location>
        <begin position="22"/>
        <end position="192"/>
    </location>
</feature>
<gene>
    <name evidence="2" type="ORF">Q5H92_16645</name>
</gene>
<dbReference type="RefSeq" id="WP_305012680.1">
    <property type="nucleotide sequence ID" value="NZ_JAUQSX010000009.1"/>
</dbReference>
<evidence type="ECO:0008006" key="4">
    <source>
        <dbReference type="Google" id="ProtNLM"/>
    </source>
</evidence>
<evidence type="ECO:0000256" key="1">
    <source>
        <dbReference type="SAM" id="SignalP"/>
    </source>
</evidence>
<organism evidence="2 3">
    <name type="scientific">Hymenobacter mellowenesis</name>
    <dbReference type="NCBI Taxonomy" id="3063995"/>
    <lineage>
        <taxon>Bacteria</taxon>
        <taxon>Pseudomonadati</taxon>
        <taxon>Bacteroidota</taxon>
        <taxon>Cytophagia</taxon>
        <taxon>Cytophagales</taxon>
        <taxon>Hymenobacteraceae</taxon>
        <taxon>Hymenobacter</taxon>
    </lineage>
</organism>
<reference evidence="2" key="1">
    <citation type="submission" date="2023-07" db="EMBL/GenBank/DDBJ databases">
        <authorList>
            <person name="Kim M.K."/>
        </authorList>
    </citation>
    <scope>NUCLEOTIDE SEQUENCE</scope>
    <source>
        <strain evidence="2">M29</strain>
    </source>
</reference>